<name>A0A9P8Q969_WICPI</name>
<protein>
    <recommendedName>
        <fullName evidence="3">Ornithine decarboxylase antizyme</fullName>
    </recommendedName>
</protein>
<keyword evidence="2" id="KW-1185">Reference proteome</keyword>
<dbReference type="EMBL" id="JAEUBG010002105">
    <property type="protein sequence ID" value="KAH3685169.1"/>
    <property type="molecule type" value="Genomic_DNA"/>
</dbReference>
<reference evidence="1" key="1">
    <citation type="journal article" date="2021" name="Open Biol.">
        <title>Shared evolutionary footprints suggest mitochondrial oxidative damage underlies multiple complex I losses in fungi.</title>
        <authorList>
            <person name="Schikora-Tamarit M.A."/>
            <person name="Marcet-Houben M."/>
            <person name="Nosek J."/>
            <person name="Gabaldon T."/>
        </authorList>
    </citation>
    <scope>NUCLEOTIDE SEQUENCE</scope>
    <source>
        <strain evidence="1">CBS2887</strain>
    </source>
</reference>
<evidence type="ECO:0000313" key="2">
    <source>
        <dbReference type="Proteomes" id="UP000774326"/>
    </source>
</evidence>
<accession>A0A9P8Q969</accession>
<sequence>MKNPHIHKYRTIVEVSLDIITLSERQLIIENDFKEDPGTRARGLNNNFKNKNLRYVAFYSNFFKYPIYGILYKDFVFKVFISQEFRIVNDSYNLKNLLMTVMEFTDEIIREDIDADNDEEGKELQLVLYLKRSIFETESQLLLKNINWLGGTLVHNDEQDINKYNDWFIVKFDL</sequence>
<organism evidence="1 2">
    <name type="scientific">Wickerhamomyces pijperi</name>
    <name type="common">Yeast</name>
    <name type="synonym">Pichia pijperi</name>
    <dbReference type="NCBI Taxonomy" id="599730"/>
    <lineage>
        <taxon>Eukaryota</taxon>
        <taxon>Fungi</taxon>
        <taxon>Dikarya</taxon>
        <taxon>Ascomycota</taxon>
        <taxon>Saccharomycotina</taxon>
        <taxon>Saccharomycetes</taxon>
        <taxon>Phaffomycetales</taxon>
        <taxon>Wickerhamomycetaceae</taxon>
        <taxon>Wickerhamomyces</taxon>
    </lineage>
</organism>
<reference evidence="1" key="2">
    <citation type="submission" date="2021-01" db="EMBL/GenBank/DDBJ databases">
        <authorList>
            <person name="Schikora-Tamarit M.A."/>
        </authorList>
    </citation>
    <scope>NUCLEOTIDE SEQUENCE</scope>
    <source>
        <strain evidence="1">CBS2887</strain>
    </source>
</reference>
<proteinExistence type="predicted"/>
<dbReference type="OrthoDB" id="4033519at2759"/>
<gene>
    <name evidence="1" type="ORF">WICPIJ_003862</name>
</gene>
<comment type="caution">
    <text evidence="1">The sequence shown here is derived from an EMBL/GenBank/DDBJ whole genome shotgun (WGS) entry which is preliminary data.</text>
</comment>
<dbReference type="Proteomes" id="UP000774326">
    <property type="component" value="Unassembled WGS sequence"/>
</dbReference>
<evidence type="ECO:0000313" key="1">
    <source>
        <dbReference type="EMBL" id="KAH3685169.1"/>
    </source>
</evidence>
<dbReference type="AlphaFoldDB" id="A0A9P8Q969"/>
<evidence type="ECO:0008006" key="3">
    <source>
        <dbReference type="Google" id="ProtNLM"/>
    </source>
</evidence>